<evidence type="ECO:0000259" key="1">
    <source>
        <dbReference type="Pfam" id="PF17836"/>
    </source>
</evidence>
<dbReference type="InterPro" id="IPR041561">
    <property type="entry name" value="PglD_N"/>
</dbReference>
<protein>
    <submittedName>
        <fullName evidence="2">Acetyltransferase</fullName>
    </submittedName>
</protein>
<gene>
    <name evidence="2" type="ORF">VF724_03835</name>
</gene>
<dbReference type="Pfam" id="PF17836">
    <property type="entry name" value="PglD_N"/>
    <property type="match status" value="1"/>
</dbReference>
<dbReference type="Proteomes" id="UP001310386">
    <property type="component" value="Unassembled WGS sequence"/>
</dbReference>
<feature type="domain" description="PglD N-terminal" evidence="1">
    <location>
        <begin position="3"/>
        <end position="81"/>
    </location>
</feature>
<sequence length="219" mass="22556">MEIAVIGGGGHSKVVQDIVHADGIHAVKAVLDDKYTDMRMDNGIYTGPISEARRLLTMLPSIKFVAAIGHNETRKSVVAKLGLPDEHYAALVHPTAVISPSAMIGPGTVVMPNAVINADARIGSHAIINTGAVIEHDNRIGDYAHACPRAVLTGTVIVEEGALIGAGAAVVPGTCIGQWAVIGAGASVIGDIPEYCTAVGTPARVIHRSEGGMPIRGVL</sequence>
<dbReference type="InterPro" id="IPR011004">
    <property type="entry name" value="Trimer_LpxA-like_sf"/>
</dbReference>
<organism evidence="2 3">
    <name type="scientific">Ferviditalea candida</name>
    <dbReference type="NCBI Taxonomy" id="3108399"/>
    <lineage>
        <taxon>Bacteria</taxon>
        <taxon>Bacillati</taxon>
        <taxon>Bacillota</taxon>
        <taxon>Bacilli</taxon>
        <taxon>Bacillales</taxon>
        <taxon>Paenibacillaceae</taxon>
        <taxon>Ferviditalea</taxon>
    </lineage>
</organism>
<proteinExistence type="predicted"/>
<evidence type="ECO:0000313" key="3">
    <source>
        <dbReference type="Proteomes" id="UP001310386"/>
    </source>
</evidence>
<dbReference type="CDD" id="cd03360">
    <property type="entry name" value="LbH_AT_putative"/>
    <property type="match status" value="1"/>
</dbReference>
<accession>A0ABU5ZG08</accession>
<dbReference type="RefSeq" id="WP_371752905.1">
    <property type="nucleotide sequence ID" value="NZ_JAYJLD010000004.1"/>
</dbReference>
<comment type="caution">
    <text evidence="2">The sequence shown here is derived from an EMBL/GenBank/DDBJ whole genome shotgun (WGS) entry which is preliminary data.</text>
</comment>
<dbReference type="InterPro" id="IPR020019">
    <property type="entry name" value="AcTrfase_PglD-like"/>
</dbReference>
<reference evidence="2" key="1">
    <citation type="submission" date="2023-12" db="EMBL/GenBank/DDBJ databases">
        <title>Fervidustalea candida gen. nov., sp. nov., a novel member of the family Paenibacillaceae isolated from a geothermal area.</title>
        <authorList>
            <person name="Li W.-J."/>
            <person name="Jiao J.-Y."/>
            <person name="Chen Y."/>
        </authorList>
    </citation>
    <scope>NUCLEOTIDE SEQUENCE</scope>
    <source>
        <strain evidence="2">SYSU GA230002</strain>
    </source>
</reference>
<dbReference type="EMBL" id="JAYJLD010000004">
    <property type="protein sequence ID" value="MEB3100787.1"/>
    <property type="molecule type" value="Genomic_DNA"/>
</dbReference>
<dbReference type="PANTHER" id="PTHR43300">
    <property type="entry name" value="ACETYLTRANSFERASE"/>
    <property type="match status" value="1"/>
</dbReference>
<name>A0ABU5ZG08_9BACL</name>
<dbReference type="SUPFAM" id="SSF51161">
    <property type="entry name" value="Trimeric LpxA-like enzymes"/>
    <property type="match status" value="1"/>
</dbReference>
<dbReference type="NCBIfam" id="TIGR03570">
    <property type="entry name" value="NeuD_NnaD"/>
    <property type="match status" value="1"/>
</dbReference>
<dbReference type="Gene3D" id="3.40.50.20">
    <property type="match status" value="1"/>
</dbReference>
<keyword evidence="3" id="KW-1185">Reference proteome</keyword>
<dbReference type="Gene3D" id="2.160.10.10">
    <property type="entry name" value="Hexapeptide repeat proteins"/>
    <property type="match status" value="1"/>
</dbReference>
<dbReference type="InterPro" id="IPR050179">
    <property type="entry name" value="Trans_hexapeptide_repeat"/>
</dbReference>
<dbReference type="InterPro" id="IPR001451">
    <property type="entry name" value="Hexapep"/>
</dbReference>
<evidence type="ECO:0000313" key="2">
    <source>
        <dbReference type="EMBL" id="MEB3100787.1"/>
    </source>
</evidence>
<dbReference type="Pfam" id="PF00132">
    <property type="entry name" value="Hexapep"/>
    <property type="match status" value="1"/>
</dbReference>
<dbReference type="PANTHER" id="PTHR43300:SF7">
    <property type="entry name" value="UDP-N-ACETYLBACILLOSAMINE N-ACETYLTRANSFERASE"/>
    <property type="match status" value="1"/>
</dbReference>